<evidence type="ECO:0000313" key="4">
    <source>
        <dbReference type="EMBL" id="KAG5644936.1"/>
    </source>
</evidence>
<evidence type="ECO:0000256" key="2">
    <source>
        <dbReference type="SAM" id="MobiDB-lite"/>
    </source>
</evidence>
<dbReference type="SUPFAM" id="SSF46609">
    <property type="entry name" value="Fe,Mn superoxide dismutase (SOD), N-terminal domain"/>
    <property type="match status" value="1"/>
</dbReference>
<feature type="compositionally biased region" description="Low complexity" evidence="2">
    <location>
        <begin position="293"/>
        <end position="306"/>
    </location>
</feature>
<evidence type="ECO:0000313" key="5">
    <source>
        <dbReference type="Proteomes" id="UP000775547"/>
    </source>
</evidence>
<feature type="domain" description="Manganese/iron superoxide dismutase C-terminal" evidence="3">
    <location>
        <begin position="152"/>
        <end position="200"/>
    </location>
</feature>
<dbReference type="GO" id="GO:0005737">
    <property type="term" value="C:cytoplasm"/>
    <property type="evidence" value="ECO:0007669"/>
    <property type="project" value="TreeGrafter"/>
</dbReference>
<dbReference type="InterPro" id="IPR036324">
    <property type="entry name" value="Mn/Fe_SOD_N_sf"/>
</dbReference>
<proteinExistence type="predicted"/>
<feature type="region of interest" description="Disordered" evidence="2">
    <location>
        <begin position="272"/>
        <end position="313"/>
    </location>
</feature>
<accession>A0A9P7KAT6</accession>
<dbReference type="OrthoDB" id="275227at2759"/>
<dbReference type="GO" id="GO:0046872">
    <property type="term" value="F:metal ion binding"/>
    <property type="evidence" value="ECO:0007669"/>
    <property type="project" value="InterPro"/>
</dbReference>
<dbReference type="Gene3D" id="3.55.40.20">
    <property type="entry name" value="Iron/manganese superoxide dismutase, C-terminal domain"/>
    <property type="match status" value="2"/>
</dbReference>
<keyword evidence="5" id="KW-1185">Reference proteome</keyword>
<feature type="domain" description="Manganese/iron superoxide dismutase C-terminal" evidence="3">
    <location>
        <begin position="349"/>
        <end position="394"/>
    </location>
</feature>
<dbReference type="PANTHER" id="PTHR43595">
    <property type="entry name" value="37S RIBOSOMAL PROTEIN S26, MITOCHONDRIAL"/>
    <property type="match status" value="1"/>
</dbReference>
<dbReference type="InterPro" id="IPR019832">
    <property type="entry name" value="Mn/Fe_SOD_C"/>
</dbReference>
<comment type="function">
    <text evidence="1">Component of the mitochondrial ribosome (mitoribosome), a dedicated translation machinery responsible for the synthesis of mitochondrial genome-encoded proteins, including at least some of the essential transmembrane subunits of the mitochondrial respiratory chain. The mitoribosomes are attached to the mitochondrial inner membrane and translation products are cotranslationally integrated into the membrane.</text>
</comment>
<dbReference type="EMBL" id="JABCKV010000054">
    <property type="protein sequence ID" value="KAG5644936.1"/>
    <property type="molecule type" value="Genomic_DNA"/>
</dbReference>
<dbReference type="Proteomes" id="UP000775547">
    <property type="component" value="Unassembled WGS sequence"/>
</dbReference>
<dbReference type="Pfam" id="PF02777">
    <property type="entry name" value="Sod_Fe_C"/>
    <property type="match status" value="2"/>
</dbReference>
<dbReference type="SUPFAM" id="SSF54719">
    <property type="entry name" value="Fe,Mn superoxide dismutase (SOD), C-terminal domain"/>
    <property type="match status" value="2"/>
</dbReference>
<organism evidence="4 5">
    <name type="scientific">Asterophora parasitica</name>
    <dbReference type="NCBI Taxonomy" id="117018"/>
    <lineage>
        <taxon>Eukaryota</taxon>
        <taxon>Fungi</taxon>
        <taxon>Dikarya</taxon>
        <taxon>Basidiomycota</taxon>
        <taxon>Agaricomycotina</taxon>
        <taxon>Agaricomycetes</taxon>
        <taxon>Agaricomycetidae</taxon>
        <taxon>Agaricales</taxon>
        <taxon>Tricholomatineae</taxon>
        <taxon>Lyophyllaceae</taxon>
        <taxon>Asterophora</taxon>
    </lineage>
</organism>
<evidence type="ECO:0000256" key="1">
    <source>
        <dbReference type="ARBA" id="ARBA00037226"/>
    </source>
</evidence>
<sequence length="405" mass="44718">MSNLGLRLTASNASRSCSSVCRLKSRWGARRDLHQRIPLPYDVEGGLGNFLPPAALKAVAVDYQDGLLQRLNDEVRGTPEENESVAQTVLNTAPHPERTLAFNYASLALNNSFFLDQLVRDDQRVTACQLTIFRTQKPPPANAPNHQADISQHMANTLRWQYGSLTQLKSAFSAAVTGMFTSGYVWFVSDKNGNTGIVPTFGPGTLLIRSRTYMAHSKSLLAGAELDPFIETTSIGFNQGWDSPLVDEPAFMPRALKDQDIYGLRTAEDEIESLGRQPPASSPTSKPSPPGVKPSSPASGVSGKGPTSNKALHPRFLHSSSLDTKANNLWAPNQDDRGVPKTKSEMLNIGEVLHPLFCISVHEHAWMAAGYGVWGKEEWLKQFWTVLDWEKVSKAYGEFYKENRY</sequence>
<dbReference type="GO" id="GO:0004784">
    <property type="term" value="F:superoxide dismutase activity"/>
    <property type="evidence" value="ECO:0007669"/>
    <property type="project" value="InterPro"/>
</dbReference>
<protein>
    <recommendedName>
        <fullName evidence="3">Manganese/iron superoxide dismutase C-terminal domain-containing protein</fullName>
    </recommendedName>
</protein>
<comment type="caution">
    <text evidence="4">The sequence shown here is derived from an EMBL/GenBank/DDBJ whole genome shotgun (WGS) entry which is preliminary data.</text>
</comment>
<name>A0A9P7KAT6_9AGAR</name>
<dbReference type="PANTHER" id="PTHR43595:SF2">
    <property type="entry name" value="SMALL RIBOSOMAL SUBUNIT PROTEIN MS42"/>
    <property type="match status" value="1"/>
</dbReference>
<reference evidence="4" key="1">
    <citation type="submission" date="2020-07" db="EMBL/GenBank/DDBJ databases">
        <authorList>
            <person name="Nieuwenhuis M."/>
            <person name="Van De Peppel L.J.J."/>
        </authorList>
    </citation>
    <scope>NUCLEOTIDE SEQUENCE</scope>
    <source>
        <strain evidence="4">AP01</strain>
        <tissue evidence="4">Mycelium</tissue>
    </source>
</reference>
<gene>
    <name evidence="4" type="ORF">DXG03_007401</name>
</gene>
<reference evidence="4" key="2">
    <citation type="submission" date="2021-10" db="EMBL/GenBank/DDBJ databases">
        <title>Phylogenomics reveals ancestral predisposition of the termite-cultivated fungus Termitomyces towards a domesticated lifestyle.</title>
        <authorList>
            <person name="Auxier B."/>
            <person name="Grum-Grzhimaylo A."/>
            <person name="Cardenas M.E."/>
            <person name="Lodge J.D."/>
            <person name="Laessoe T."/>
            <person name="Pedersen O."/>
            <person name="Smith M.E."/>
            <person name="Kuyper T.W."/>
            <person name="Franco-Molano E.A."/>
            <person name="Baroni T.J."/>
            <person name="Aanen D.K."/>
        </authorList>
    </citation>
    <scope>NUCLEOTIDE SEQUENCE</scope>
    <source>
        <strain evidence="4">AP01</strain>
        <tissue evidence="4">Mycelium</tissue>
    </source>
</reference>
<evidence type="ECO:0000259" key="3">
    <source>
        <dbReference type="Pfam" id="PF02777"/>
    </source>
</evidence>
<dbReference type="InterPro" id="IPR036314">
    <property type="entry name" value="SOD_C_sf"/>
</dbReference>
<dbReference type="AlphaFoldDB" id="A0A9P7KAT6"/>